<protein>
    <submittedName>
        <fullName evidence="1">Uncharacterized protein</fullName>
    </submittedName>
</protein>
<name>A0A811TJZ9_9EURY</name>
<dbReference type="AlphaFoldDB" id="A0A811TJZ9"/>
<dbReference type="EMBL" id="CAJHIR010000081">
    <property type="protein sequence ID" value="CAD6494788.1"/>
    <property type="molecule type" value="Genomic_DNA"/>
</dbReference>
<proteinExistence type="predicted"/>
<evidence type="ECO:0000313" key="2">
    <source>
        <dbReference type="Proteomes" id="UP000612009"/>
    </source>
</evidence>
<sequence>MDNKGPKILAIFLVSTMVLSSIAYFVGTTDENQTNETLPTDEPADFFDVGGQLISEPFTSMQDALKITPSGAVHAEYVNLKAVANTSIEPFILSQLQSEGLPVEQLNKLYDANTDCIYFAGFNSSFILMTTFKPQYVTFHFVATPYRYYNLLLRQDTDATNVMGNPTIYGTTQNDVINILDVIDGVTNHTSYDDYEAVLTKAPPAEYQRITNSVPFAEQFYFGLTNQENNTVLRTTIYYNLNETARSKFEALQQNSTERGFSEYNITTADNLTVVNIKSTFLNVISEDDR</sequence>
<reference evidence="1" key="1">
    <citation type="submission" date="2020-10" db="EMBL/GenBank/DDBJ databases">
        <authorList>
            <person name="Hahn C.J."/>
            <person name="Laso-Perez R."/>
            <person name="Vulcano F."/>
            <person name="Vaziourakis K.-M."/>
            <person name="Stokke R."/>
            <person name="Steen I.H."/>
            <person name="Teske A."/>
            <person name="Boetius A."/>
            <person name="Liebeke M."/>
            <person name="Amann R."/>
            <person name="Knittel K."/>
        </authorList>
    </citation>
    <scope>NUCLEOTIDE SEQUENCE</scope>
    <source>
        <strain evidence="1">Gfbio:e3339647-f889-4370-9287-4fb5cb688e4c:AG392J18_GoMArc1</strain>
    </source>
</reference>
<gene>
    <name evidence="1" type="ORF">LAKADJCE_00941</name>
</gene>
<evidence type="ECO:0000313" key="1">
    <source>
        <dbReference type="EMBL" id="CAD6494788.1"/>
    </source>
</evidence>
<organism evidence="1 2">
    <name type="scientific">Candidatus Argoarchaeum ethanivorans</name>
    <dbReference type="NCBI Taxonomy" id="2608793"/>
    <lineage>
        <taxon>Archaea</taxon>
        <taxon>Methanobacteriati</taxon>
        <taxon>Methanobacteriota</taxon>
        <taxon>Stenosarchaea group</taxon>
        <taxon>Methanomicrobia</taxon>
        <taxon>Methanosarcinales</taxon>
        <taxon>Methanosarcinales incertae sedis</taxon>
        <taxon>GOM Arc I cluster</taxon>
        <taxon>Candidatus Argoarchaeum</taxon>
    </lineage>
</organism>
<comment type="caution">
    <text evidence="1">The sequence shown here is derived from an EMBL/GenBank/DDBJ whole genome shotgun (WGS) entry which is preliminary data.</text>
</comment>
<dbReference type="Proteomes" id="UP000612009">
    <property type="component" value="Unassembled WGS sequence"/>
</dbReference>
<accession>A0A811TJZ9</accession>